<dbReference type="AlphaFoldDB" id="A0A6N9TTU2"/>
<name>A0A6N9TTU2_DISTH</name>
<dbReference type="Gene3D" id="3.40.50.2300">
    <property type="match status" value="1"/>
</dbReference>
<feature type="domain" description="Response regulatory" evidence="6">
    <location>
        <begin position="61"/>
        <end position="177"/>
    </location>
</feature>
<sequence>QGLGLATVVGIMHQHGGHINAYSEPGHGSTFKVYLPAAEPAEAPAPGEEGHFEAAPGGRETVLLVEDDPDVRRVVARMLEGLGYTVLTAASGREAVQVFRSGQGRIDILLTDVVMPDMGGKELADEITRLQPGLPVVFTSGYSLNAVHHQFVLEAGVHYLQKPFTTHDLAVKVRQALGGAKGGG</sequence>
<feature type="modified residue" description="4-aspartylphosphate" evidence="5">
    <location>
        <position position="112"/>
    </location>
</feature>
<evidence type="ECO:0000259" key="6">
    <source>
        <dbReference type="PROSITE" id="PS50110"/>
    </source>
</evidence>
<keyword evidence="3" id="KW-0808">Transferase</keyword>
<dbReference type="GO" id="GO:0005886">
    <property type="term" value="C:plasma membrane"/>
    <property type="evidence" value="ECO:0007669"/>
    <property type="project" value="TreeGrafter"/>
</dbReference>
<evidence type="ECO:0000256" key="1">
    <source>
        <dbReference type="ARBA" id="ARBA00000085"/>
    </source>
</evidence>
<accession>A0A6N9TTU2</accession>
<dbReference type="Pfam" id="PF00072">
    <property type="entry name" value="Response_reg"/>
    <property type="match status" value="1"/>
</dbReference>
<feature type="non-terminal residue" evidence="7">
    <location>
        <position position="1"/>
    </location>
</feature>
<comment type="caution">
    <text evidence="7">The sequence shown here is derived from an EMBL/GenBank/DDBJ whole genome shotgun (WGS) entry which is preliminary data.</text>
</comment>
<gene>
    <name evidence="7" type="ORF">G3N55_11775</name>
</gene>
<keyword evidence="8" id="KW-1185">Reference proteome</keyword>
<evidence type="ECO:0000256" key="4">
    <source>
        <dbReference type="ARBA" id="ARBA00022777"/>
    </source>
</evidence>
<dbReference type="PROSITE" id="PS50110">
    <property type="entry name" value="RESPONSE_REGULATORY"/>
    <property type="match status" value="1"/>
</dbReference>
<dbReference type="PANTHER" id="PTHR43047:SF72">
    <property type="entry name" value="OSMOSENSING HISTIDINE PROTEIN KINASE SLN1"/>
    <property type="match status" value="1"/>
</dbReference>
<reference evidence="7 8" key="1">
    <citation type="submission" date="2020-02" db="EMBL/GenBank/DDBJ databases">
        <title>Comparative genomics of sulfur disproportionating microorganisms.</title>
        <authorList>
            <person name="Ward L.M."/>
            <person name="Bertran E."/>
            <person name="Johnston D.T."/>
        </authorList>
    </citation>
    <scope>NUCLEOTIDE SEQUENCE [LARGE SCALE GENOMIC DNA]</scope>
    <source>
        <strain evidence="7 8">DSM 100025</strain>
    </source>
</reference>
<organism evidence="7 8">
    <name type="scientific">Dissulfurirhabdus thermomarina</name>
    <dbReference type="NCBI Taxonomy" id="1765737"/>
    <lineage>
        <taxon>Bacteria</taxon>
        <taxon>Deltaproteobacteria</taxon>
        <taxon>Dissulfurirhabdaceae</taxon>
        <taxon>Dissulfurirhabdus</taxon>
    </lineage>
</organism>
<comment type="catalytic activity">
    <reaction evidence="1">
        <text>ATP + protein L-histidine = ADP + protein N-phospho-L-histidine.</text>
        <dbReference type="EC" id="2.7.13.3"/>
    </reaction>
</comment>
<dbReference type="EC" id="2.7.13.3" evidence="2"/>
<dbReference type="SUPFAM" id="SSF52172">
    <property type="entry name" value="CheY-like"/>
    <property type="match status" value="1"/>
</dbReference>
<dbReference type="SMART" id="SM00448">
    <property type="entry name" value="REC"/>
    <property type="match status" value="1"/>
</dbReference>
<dbReference type="GO" id="GO:0000155">
    <property type="term" value="F:phosphorelay sensor kinase activity"/>
    <property type="evidence" value="ECO:0007669"/>
    <property type="project" value="TreeGrafter"/>
</dbReference>
<dbReference type="GO" id="GO:0009927">
    <property type="term" value="F:histidine phosphotransfer kinase activity"/>
    <property type="evidence" value="ECO:0007669"/>
    <property type="project" value="TreeGrafter"/>
</dbReference>
<dbReference type="InterPro" id="IPR011006">
    <property type="entry name" value="CheY-like_superfamily"/>
</dbReference>
<evidence type="ECO:0000256" key="3">
    <source>
        <dbReference type="ARBA" id="ARBA00022679"/>
    </source>
</evidence>
<dbReference type="SUPFAM" id="SSF55874">
    <property type="entry name" value="ATPase domain of HSP90 chaperone/DNA topoisomerase II/histidine kinase"/>
    <property type="match status" value="1"/>
</dbReference>
<dbReference type="Proteomes" id="UP000469346">
    <property type="component" value="Unassembled WGS sequence"/>
</dbReference>
<evidence type="ECO:0000256" key="2">
    <source>
        <dbReference type="ARBA" id="ARBA00012438"/>
    </source>
</evidence>
<keyword evidence="4" id="KW-0418">Kinase</keyword>
<evidence type="ECO:0000313" key="8">
    <source>
        <dbReference type="Proteomes" id="UP000469346"/>
    </source>
</evidence>
<evidence type="ECO:0000256" key="5">
    <source>
        <dbReference type="PROSITE-ProRule" id="PRU00169"/>
    </source>
</evidence>
<keyword evidence="5" id="KW-0597">Phosphoprotein</keyword>
<dbReference type="InterPro" id="IPR036890">
    <property type="entry name" value="HATPase_C_sf"/>
</dbReference>
<proteinExistence type="predicted"/>
<dbReference type="EMBL" id="JAAGRR010000193">
    <property type="protein sequence ID" value="NDY43513.1"/>
    <property type="molecule type" value="Genomic_DNA"/>
</dbReference>
<dbReference type="PANTHER" id="PTHR43047">
    <property type="entry name" value="TWO-COMPONENT HISTIDINE PROTEIN KINASE"/>
    <property type="match status" value="1"/>
</dbReference>
<protein>
    <recommendedName>
        <fullName evidence="2">histidine kinase</fullName>
        <ecNumber evidence="2">2.7.13.3</ecNumber>
    </recommendedName>
</protein>
<dbReference type="InterPro" id="IPR001789">
    <property type="entry name" value="Sig_transdc_resp-reg_receiver"/>
</dbReference>
<evidence type="ECO:0000313" key="7">
    <source>
        <dbReference type="EMBL" id="NDY43513.1"/>
    </source>
</evidence>
<dbReference type="Gene3D" id="3.30.565.10">
    <property type="entry name" value="Histidine kinase-like ATPase, C-terminal domain"/>
    <property type="match status" value="1"/>
</dbReference>
<dbReference type="RefSeq" id="WP_163299810.1">
    <property type="nucleotide sequence ID" value="NZ_JAAGRR010000193.1"/>
</dbReference>